<feature type="transmembrane region" description="Helical" evidence="5">
    <location>
        <begin position="154"/>
        <end position="173"/>
    </location>
</feature>
<sequence length="298" mass="32102">MTGLYTLSASLIWGVNTLFLLDAGLAILGVFIANASFSIGMALFEIPTGVLADTRGRRASFLLSIAILAFGTIAYLLVAQMGGNLTFFVIASVVMGLGYTFYSGAMEAWVVDALQATGYEDGLDNIFSRSATVSGAAMLIGTVSGGFIGNWDLAYPFIGRVLLLILVFIFAFITMHDIGYEPKTLNLATLPAEMKKVARAGITFGWQQRPIRLLMLVSAIQAGFMAWGFYAWQPYFLDLLGQELIWVSGIMSALIALAMMVGNQVVNWLSKFCGKRTTLMLWATAVFTISSVGVGVAN</sequence>
<keyword evidence="3 5" id="KW-1133">Transmembrane helix</keyword>
<keyword evidence="4 5" id="KW-0472">Membrane</keyword>
<evidence type="ECO:0000256" key="1">
    <source>
        <dbReference type="ARBA" id="ARBA00004141"/>
    </source>
</evidence>
<evidence type="ECO:0000256" key="4">
    <source>
        <dbReference type="ARBA" id="ARBA00023136"/>
    </source>
</evidence>
<evidence type="ECO:0000313" key="6">
    <source>
        <dbReference type="EMBL" id="VAW31267.1"/>
    </source>
</evidence>
<accession>A0A3B0V0E5</accession>
<gene>
    <name evidence="6" type="ORF">MNBD_CHLOROFLEXI01-3937</name>
</gene>
<dbReference type="Gene3D" id="1.20.1250.20">
    <property type="entry name" value="MFS general substrate transporter like domains"/>
    <property type="match status" value="1"/>
</dbReference>
<evidence type="ECO:0000256" key="2">
    <source>
        <dbReference type="ARBA" id="ARBA00022692"/>
    </source>
</evidence>
<dbReference type="Pfam" id="PF07690">
    <property type="entry name" value="MFS_1"/>
    <property type="match status" value="1"/>
</dbReference>
<evidence type="ECO:0008006" key="7">
    <source>
        <dbReference type="Google" id="ProtNLM"/>
    </source>
</evidence>
<dbReference type="InterPro" id="IPR053160">
    <property type="entry name" value="MFS_DHA3_Transporter"/>
</dbReference>
<feature type="transmembrane region" description="Helical" evidence="5">
    <location>
        <begin position="85"/>
        <end position="105"/>
    </location>
</feature>
<evidence type="ECO:0000256" key="5">
    <source>
        <dbReference type="SAM" id="Phobius"/>
    </source>
</evidence>
<feature type="transmembrane region" description="Helical" evidence="5">
    <location>
        <begin position="126"/>
        <end position="148"/>
    </location>
</feature>
<dbReference type="InterPro" id="IPR011701">
    <property type="entry name" value="MFS"/>
</dbReference>
<dbReference type="GO" id="GO:0016020">
    <property type="term" value="C:membrane"/>
    <property type="evidence" value="ECO:0007669"/>
    <property type="project" value="UniProtKB-SubCell"/>
</dbReference>
<dbReference type="GO" id="GO:0022857">
    <property type="term" value="F:transmembrane transporter activity"/>
    <property type="evidence" value="ECO:0007669"/>
    <property type="project" value="InterPro"/>
</dbReference>
<feature type="transmembrane region" description="Helical" evidence="5">
    <location>
        <begin position="59"/>
        <end position="79"/>
    </location>
</feature>
<feature type="transmembrane region" description="Helical" evidence="5">
    <location>
        <begin position="278"/>
        <end position="297"/>
    </location>
</feature>
<evidence type="ECO:0000256" key="3">
    <source>
        <dbReference type="ARBA" id="ARBA00022989"/>
    </source>
</evidence>
<feature type="transmembrane region" description="Helical" evidence="5">
    <location>
        <begin position="213"/>
        <end position="232"/>
    </location>
</feature>
<dbReference type="PRINTS" id="PR01035">
    <property type="entry name" value="TCRTETA"/>
</dbReference>
<dbReference type="InterPro" id="IPR036259">
    <property type="entry name" value="MFS_trans_sf"/>
</dbReference>
<dbReference type="InterPro" id="IPR001958">
    <property type="entry name" value="Tet-R_TetA/multi-R_MdtG-like"/>
</dbReference>
<protein>
    <recommendedName>
        <fullName evidence="7">Major facilitator superfamily (MFS) profile domain-containing protein</fullName>
    </recommendedName>
</protein>
<feature type="transmembrane region" description="Helical" evidence="5">
    <location>
        <begin position="244"/>
        <end position="266"/>
    </location>
</feature>
<dbReference type="AlphaFoldDB" id="A0A3B0V0E5"/>
<dbReference type="PANTHER" id="PTHR23530">
    <property type="entry name" value="TRANSPORT PROTEIN-RELATED"/>
    <property type="match status" value="1"/>
</dbReference>
<reference evidence="6" key="1">
    <citation type="submission" date="2018-06" db="EMBL/GenBank/DDBJ databases">
        <authorList>
            <person name="Zhirakovskaya E."/>
        </authorList>
    </citation>
    <scope>NUCLEOTIDE SEQUENCE</scope>
</reference>
<dbReference type="EMBL" id="UOEU01000188">
    <property type="protein sequence ID" value="VAW31267.1"/>
    <property type="molecule type" value="Genomic_DNA"/>
</dbReference>
<dbReference type="SUPFAM" id="SSF103473">
    <property type="entry name" value="MFS general substrate transporter"/>
    <property type="match status" value="1"/>
</dbReference>
<proteinExistence type="predicted"/>
<comment type="subcellular location">
    <subcellularLocation>
        <location evidence="1">Membrane</location>
        <topology evidence="1">Multi-pass membrane protein</topology>
    </subcellularLocation>
</comment>
<feature type="non-terminal residue" evidence="6">
    <location>
        <position position="298"/>
    </location>
</feature>
<organism evidence="6">
    <name type="scientific">hydrothermal vent metagenome</name>
    <dbReference type="NCBI Taxonomy" id="652676"/>
    <lineage>
        <taxon>unclassified sequences</taxon>
        <taxon>metagenomes</taxon>
        <taxon>ecological metagenomes</taxon>
    </lineage>
</organism>
<dbReference type="PANTHER" id="PTHR23530:SF1">
    <property type="entry name" value="PERMEASE, MAJOR FACILITATOR SUPERFAMILY-RELATED"/>
    <property type="match status" value="1"/>
</dbReference>
<keyword evidence="2 5" id="KW-0812">Transmembrane</keyword>
<name>A0A3B0V0E5_9ZZZZ</name>